<dbReference type="AlphaFoldDB" id="A0A1J1I4C3"/>
<reference evidence="1 2" key="1">
    <citation type="submission" date="2015-04" db="EMBL/GenBank/DDBJ databases">
        <authorList>
            <person name="Syromyatnikov M.Y."/>
            <person name="Popov V.N."/>
        </authorList>
    </citation>
    <scope>NUCLEOTIDE SEQUENCE [LARGE SCALE GENOMIC DNA]</scope>
</reference>
<evidence type="ECO:0000313" key="2">
    <source>
        <dbReference type="Proteomes" id="UP000183832"/>
    </source>
</evidence>
<keyword evidence="2" id="KW-1185">Reference proteome</keyword>
<sequence length="73" mass="8671">MRMSRGKNSFEKLIDFYESPIVLLHYHIMNFQHHQTISGLMYINNADLLKELTFNQHNFNATDFSSTYETLNV</sequence>
<gene>
    <name evidence="1" type="ORF">CLUMA_CG008526</name>
</gene>
<dbReference type="EMBL" id="CVRI01000040">
    <property type="protein sequence ID" value="CRK95043.1"/>
    <property type="molecule type" value="Genomic_DNA"/>
</dbReference>
<name>A0A1J1I4C3_9DIPT</name>
<protein>
    <submittedName>
        <fullName evidence="1">CLUMA_CG008526, isoform A</fullName>
    </submittedName>
</protein>
<organism evidence="1 2">
    <name type="scientific">Clunio marinus</name>
    <dbReference type="NCBI Taxonomy" id="568069"/>
    <lineage>
        <taxon>Eukaryota</taxon>
        <taxon>Metazoa</taxon>
        <taxon>Ecdysozoa</taxon>
        <taxon>Arthropoda</taxon>
        <taxon>Hexapoda</taxon>
        <taxon>Insecta</taxon>
        <taxon>Pterygota</taxon>
        <taxon>Neoptera</taxon>
        <taxon>Endopterygota</taxon>
        <taxon>Diptera</taxon>
        <taxon>Nematocera</taxon>
        <taxon>Chironomoidea</taxon>
        <taxon>Chironomidae</taxon>
        <taxon>Clunio</taxon>
    </lineage>
</organism>
<proteinExistence type="predicted"/>
<dbReference type="Proteomes" id="UP000183832">
    <property type="component" value="Unassembled WGS sequence"/>
</dbReference>
<accession>A0A1J1I4C3</accession>
<evidence type="ECO:0000313" key="1">
    <source>
        <dbReference type="EMBL" id="CRK95043.1"/>
    </source>
</evidence>